<dbReference type="AlphaFoldDB" id="A0AAV2I7W7"/>
<sequence length="311" mass="35092">MALLQGKMKEGSQYMEISYRDGSDFSQLKIDCQRNPRHSKFIPVSKFSIEHLPNSLKDQEIVDFIRLFASLTVRVLVTKISNDRPKVFPLSDKPYPLYEMKGTNCVRAGSGWVRRIAIFINNGDEPCPCAECIRSGKPVMVWGRIEVPTANHLVFDSEEAKCTQVDLCLVDEASAGTCEGGAAKDQKNVRLNGYTVWYNNCKEDKCWFYCATHDVKLCEKLKEMTEKRDELFQSLVKKYENDKEAQLSIIVSHPHGCGKEISIGEWASRGVNMDAFWWARATYGPITCAGSAGAPVWSLGKKEVEAWRVGE</sequence>
<comment type="caution">
    <text evidence="1">The sequence shown here is derived from an EMBL/GenBank/DDBJ whole genome shotgun (WGS) entry which is preliminary data.</text>
</comment>
<organism evidence="1 2">
    <name type="scientific">Lymnaea stagnalis</name>
    <name type="common">Great pond snail</name>
    <name type="synonym">Helix stagnalis</name>
    <dbReference type="NCBI Taxonomy" id="6523"/>
    <lineage>
        <taxon>Eukaryota</taxon>
        <taxon>Metazoa</taxon>
        <taxon>Spiralia</taxon>
        <taxon>Lophotrochozoa</taxon>
        <taxon>Mollusca</taxon>
        <taxon>Gastropoda</taxon>
        <taxon>Heterobranchia</taxon>
        <taxon>Euthyneura</taxon>
        <taxon>Panpulmonata</taxon>
        <taxon>Hygrophila</taxon>
        <taxon>Lymnaeoidea</taxon>
        <taxon>Lymnaeidae</taxon>
        <taxon>Lymnaea</taxon>
    </lineage>
</organism>
<dbReference type="EMBL" id="CAXITT010000459">
    <property type="protein sequence ID" value="CAL1541916.1"/>
    <property type="molecule type" value="Genomic_DNA"/>
</dbReference>
<protein>
    <submittedName>
        <fullName evidence="1">Uncharacterized protein</fullName>
    </submittedName>
</protein>
<evidence type="ECO:0000313" key="1">
    <source>
        <dbReference type="EMBL" id="CAL1541916.1"/>
    </source>
</evidence>
<name>A0AAV2I7W7_LYMST</name>
<reference evidence="1 2" key="1">
    <citation type="submission" date="2024-04" db="EMBL/GenBank/DDBJ databases">
        <authorList>
            <consortium name="Genoscope - CEA"/>
            <person name="William W."/>
        </authorList>
    </citation>
    <scope>NUCLEOTIDE SEQUENCE [LARGE SCALE GENOMIC DNA]</scope>
</reference>
<evidence type="ECO:0000313" key="2">
    <source>
        <dbReference type="Proteomes" id="UP001497497"/>
    </source>
</evidence>
<accession>A0AAV2I7W7</accession>
<dbReference type="Proteomes" id="UP001497497">
    <property type="component" value="Unassembled WGS sequence"/>
</dbReference>
<proteinExistence type="predicted"/>
<keyword evidence="2" id="KW-1185">Reference proteome</keyword>
<gene>
    <name evidence="1" type="ORF">GSLYS_00015522001</name>
</gene>